<dbReference type="PANTHER" id="PTHR48108">
    <property type="entry name" value="CBS DOMAIN-CONTAINING PROTEIN CBSX2, CHLOROPLASTIC"/>
    <property type="match status" value="1"/>
</dbReference>
<keyword evidence="2" id="KW-0129">CBS domain</keyword>
<dbReference type="PANTHER" id="PTHR48108:SF26">
    <property type="entry name" value="CBS DOMAIN-CONTAINING PROTEIN DDB_G0289609"/>
    <property type="match status" value="1"/>
</dbReference>
<feature type="domain" description="CBS" evidence="5">
    <location>
        <begin position="139"/>
        <end position="195"/>
    </location>
</feature>
<keyword evidence="4" id="KW-0812">Transmembrane</keyword>
<feature type="compositionally biased region" description="Basic residues" evidence="3">
    <location>
        <begin position="50"/>
        <end position="63"/>
    </location>
</feature>
<dbReference type="Pfam" id="PF00564">
    <property type="entry name" value="PB1"/>
    <property type="match status" value="1"/>
</dbReference>
<evidence type="ECO:0008006" key="9">
    <source>
        <dbReference type="Google" id="ProtNLM"/>
    </source>
</evidence>
<dbReference type="Pfam" id="PF00571">
    <property type="entry name" value="CBS"/>
    <property type="match status" value="4"/>
</dbReference>
<dbReference type="InterPro" id="IPR000270">
    <property type="entry name" value="PB1_dom"/>
</dbReference>
<keyword evidence="8" id="KW-1185">Reference proteome</keyword>
<dbReference type="InterPro" id="IPR046342">
    <property type="entry name" value="CBS_dom_sf"/>
</dbReference>
<proteinExistence type="predicted"/>
<evidence type="ECO:0000259" key="6">
    <source>
        <dbReference type="PROSITE" id="PS51745"/>
    </source>
</evidence>
<evidence type="ECO:0000259" key="5">
    <source>
        <dbReference type="PROSITE" id="PS51371"/>
    </source>
</evidence>
<dbReference type="CDD" id="cd06409">
    <property type="entry name" value="PB1_MUG70"/>
    <property type="match status" value="1"/>
</dbReference>
<dbReference type="SUPFAM" id="SSF54277">
    <property type="entry name" value="CAD &amp; PB1 domains"/>
    <property type="match status" value="1"/>
</dbReference>
<dbReference type="SMART" id="SM00116">
    <property type="entry name" value="CBS"/>
    <property type="match status" value="3"/>
</dbReference>
<organism evidence="7 8">
    <name type="scientific">[Candida] anglica</name>
    <dbReference type="NCBI Taxonomy" id="148631"/>
    <lineage>
        <taxon>Eukaryota</taxon>
        <taxon>Fungi</taxon>
        <taxon>Dikarya</taxon>
        <taxon>Ascomycota</taxon>
        <taxon>Saccharomycotina</taxon>
        <taxon>Pichiomycetes</taxon>
        <taxon>Debaryomycetaceae</taxon>
        <taxon>Kurtzmaniella</taxon>
    </lineage>
</organism>
<feature type="transmembrane region" description="Helical" evidence="4">
    <location>
        <begin position="600"/>
        <end position="620"/>
    </location>
</feature>
<keyword evidence="4" id="KW-1133">Transmembrane helix</keyword>
<feature type="domain" description="CBS" evidence="5">
    <location>
        <begin position="245"/>
        <end position="302"/>
    </location>
</feature>
<dbReference type="PROSITE" id="PS51745">
    <property type="entry name" value="PB1"/>
    <property type="match status" value="1"/>
</dbReference>
<evidence type="ECO:0000256" key="1">
    <source>
        <dbReference type="ARBA" id="ARBA00022737"/>
    </source>
</evidence>
<evidence type="ECO:0000256" key="3">
    <source>
        <dbReference type="SAM" id="MobiDB-lite"/>
    </source>
</evidence>
<dbReference type="InterPro" id="IPR000644">
    <property type="entry name" value="CBS_dom"/>
</dbReference>
<feature type="domain" description="PB1" evidence="6">
    <location>
        <begin position="463"/>
        <end position="553"/>
    </location>
</feature>
<evidence type="ECO:0000313" key="7">
    <source>
        <dbReference type="EMBL" id="CAK7921681.1"/>
    </source>
</evidence>
<dbReference type="SUPFAM" id="SSF54631">
    <property type="entry name" value="CBS-domain pair"/>
    <property type="match status" value="2"/>
</dbReference>
<name>A0ABP0EL54_9ASCO</name>
<dbReference type="Gene3D" id="3.10.20.90">
    <property type="entry name" value="Phosphatidylinositol 3-kinase Catalytic Subunit, Chain A, domain 1"/>
    <property type="match status" value="1"/>
</dbReference>
<feature type="domain" description="CBS" evidence="5">
    <location>
        <begin position="311"/>
        <end position="367"/>
    </location>
</feature>
<dbReference type="InterPro" id="IPR053793">
    <property type="entry name" value="PB1-like"/>
</dbReference>
<protein>
    <recommendedName>
        <fullName evidence="9">CBS domain-containing protein</fullName>
    </recommendedName>
</protein>
<keyword evidence="4" id="KW-0472">Membrane</keyword>
<accession>A0ABP0EL54</accession>
<dbReference type="CDD" id="cd17782">
    <property type="entry name" value="CBS_pair_MUG70_2"/>
    <property type="match status" value="1"/>
</dbReference>
<gene>
    <name evidence="7" type="ORF">CAAN4_H17128</name>
</gene>
<dbReference type="Gene3D" id="3.10.580.10">
    <property type="entry name" value="CBS-domain"/>
    <property type="match status" value="2"/>
</dbReference>
<dbReference type="EMBL" id="OZ004260">
    <property type="protein sequence ID" value="CAK7921681.1"/>
    <property type="molecule type" value="Genomic_DNA"/>
</dbReference>
<dbReference type="InterPro" id="IPR051462">
    <property type="entry name" value="CBS_domain-containing"/>
</dbReference>
<feature type="region of interest" description="Disordered" evidence="3">
    <location>
        <begin position="1"/>
        <end position="74"/>
    </location>
</feature>
<keyword evidence="1" id="KW-0677">Repeat</keyword>
<feature type="region of interest" description="Disordered" evidence="3">
    <location>
        <begin position="564"/>
        <end position="590"/>
    </location>
</feature>
<feature type="compositionally biased region" description="Basic and acidic residues" evidence="3">
    <location>
        <begin position="28"/>
        <end position="49"/>
    </location>
</feature>
<sequence length="622" mass="67804">MSTYRGSKNASSTASGASNPPSDALISESRKRQSKRDDAIRRKIENDLSKKKRSSTRTNRNKKGAPGTVLSLNPSEPIICKPSSTVYEVSQLMTAKRENCILVVSDVGELLGIFTAKDLAFRIVGSGLNANNVTIDQIMTPDPMCANSNTPASEALNLMVHKGFRHLPVLDDNNQIVGVLDITKCYAQQMEKLERMHASSKKLYEALDSVHSEIGMSQQPLHIFQYFENLKSKMNGPTLSSVLDGTTTPVYSNVKASVYDATVLMKENHTTAVLVKDNNEDVTGIFTSKDVVLRVIAAGLDPKKCSVVRVMTPQPDVASQNLSIQEALRKMFDGHYLNLPVVGDEAEIVGIVDVLKLTYTTLNQIKVIEENETAESNPAIGSGAGDHNEGPAWNKFWTSLDNDDTESLNSDSIGGAAAPDVTPSEFHSFNIDSIKPSDSVSYINSPTRNPLNRSKSIGNIDSQIPFTFKFKSPAIEGRVHRISIQPSEGISKLRELIDSKLHEKDLTFLKGAYEDEIYAISYIDDEGDVVSITSDHDLVECVRINKQLQNDKADLYIHNPHEPAPVEEARIRGGRPTSSTSSSSNNGSSNELIKGIPNEVLIPGALGVLATSIIIGLVLGRK</sequence>
<dbReference type="CDD" id="cd17781">
    <property type="entry name" value="CBS_pair_MUG70_1"/>
    <property type="match status" value="1"/>
</dbReference>
<dbReference type="Proteomes" id="UP001497600">
    <property type="component" value="Chromosome H"/>
</dbReference>
<evidence type="ECO:0000256" key="2">
    <source>
        <dbReference type="PROSITE-ProRule" id="PRU00703"/>
    </source>
</evidence>
<evidence type="ECO:0000256" key="4">
    <source>
        <dbReference type="SAM" id="Phobius"/>
    </source>
</evidence>
<feature type="domain" description="CBS" evidence="5">
    <location>
        <begin position="72"/>
        <end position="131"/>
    </location>
</feature>
<evidence type="ECO:0000313" key="8">
    <source>
        <dbReference type="Proteomes" id="UP001497600"/>
    </source>
</evidence>
<dbReference type="SMART" id="SM00666">
    <property type="entry name" value="PB1"/>
    <property type="match status" value="1"/>
</dbReference>
<reference evidence="7 8" key="1">
    <citation type="submission" date="2024-01" db="EMBL/GenBank/DDBJ databases">
        <authorList>
            <consortium name="Genoscope - CEA"/>
            <person name="William W."/>
        </authorList>
    </citation>
    <scope>NUCLEOTIDE SEQUENCE [LARGE SCALE GENOMIC DNA]</scope>
    <source>
        <strain evidence="7 8">29B2s-10</strain>
    </source>
</reference>
<feature type="compositionally biased region" description="Low complexity" evidence="3">
    <location>
        <begin position="577"/>
        <end position="590"/>
    </location>
</feature>
<dbReference type="PROSITE" id="PS51371">
    <property type="entry name" value="CBS"/>
    <property type="match status" value="4"/>
</dbReference>
<feature type="compositionally biased region" description="Polar residues" evidence="3">
    <location>
        <begin position="1"/>
        <end position="21"/>
    </location>
</feature>